<dbReference type="RefSeq" id="WP_270081263.1">
    <property type="nucleotide sequence ID" value="NZ_CP115300.1"/>
</dbReference>
<organism evidence="1 2">
    <name type="scientific">Streptomyces camelliae</name>
    <dbReference type="NCBI Taxonomy" id="3004093"/>
    <lineage>
        <taxon>Bacteria</taxon>
        <taxon>Bacillati</taxon>
        <taxon>Actinomycetota</taxon>
        <taxon>Actinomycetes</taxon>
        <taxon>Kitasatosporales</taxon>
        <taxon>Streptomycetaceae</taxon>
        <taxon>Streptomyces</taxon>
    </lineage>
</organism>
<gene>
    <name evidence="1" type="ORF">O1G22_11420</name>
</gene>
<dbReference type="Gene3D" id="3.40.50.720">
    <property type="entry name" value="NAD(P)-binding Rossmann-like Domain"/>
    <property type="match status" value="1"/>
</dbReference>
<evidence type="ECO:0000313" key="2">
    <source>
        <dbReference type="Proteomes" id="UP001212326"/>
    </source>
</evidence>
<dbReference type="Gene3D" id="3.90.180.10">
    <property type="entry name" value="Medium-chain alcohol dehydrogenases, catalytic domain"/>
    <property type="match status" value="1"/>
</dbReference>
<keyword evidence="2" id="KW-1185">Reference proteome</keyword>
<protein>
    <submittedName>
        <fullName evidence="1">Zinc-binding dehydrogenase</fullName>
    </submittedName>
</protein>
<reference evidence="1 2" key="1">
    <citation type="submission" date="2022-12" db="EMBL/GenBank/DDBJ databases">
        <authorList>
            <person name="Mo P."/>
        </authorList>
    </citation>
    <scope>NUCLEOTIDE SEQUENCE [LARGE SCALE GENOMIC DNA]</scope>
    <source>
        <strain evidence="1 2">HUAS 2-6</strain>
    </source>
</reference>
<proteinExistence type="predicted"/>
<dbReference type="Proteomes" id="UP001212326">
    <property type="component" value="Chromosome"/>
</dbReference>
<dbReference type="Pfam" id="PF13602">
    <property type="entry name" value="ADH_zinc_N_2"/>
    <property type="match status" value="1"/>
</dbReference>
<accession>A0ABY7NYY7</accession>
<evidence type="ECO:0000313" key="1">
    <source>
        <dbReference type="EMBL" id="WBO63397.1"/>
    </source>
</evidence>
<sequence>MGERLLQAAGGDGIDAFIDLYGPEHVDLAVALGIPANRLQTTVAMERAAEFGARTDGRHNATAREIQVELVDLVASGAVEIPIAATYPLDRVADAVAELEQRHTRGKIVLLL</sequence>
<name>A0ABY7NYY7_9ACTN</name>
<dbReference type="EMBL" id="CP115300">
    <property type="protein sequence ID" value="WBO63397.1"/>
    <property type="molecule type" value="Genomic_DNA"/>
</dbReference>